<reference evidence="1" key="2">
    <citation type="journal article" date="2014" name="ISME J.">
        <title>Microbial stratification in low pH oxic and suboxic macroscopic growths along an acid mine drainage.</title>
        <authorList>
            <person name="Mendez-Garcia C."/>
            <person name="Mesa V."/>
            <person name="Sprenger R.R."/>
            <person name="Richter M."/>
            <person name="Diez M.S."/>
            <person name="Solano J."/>
            <person name="Bargiela R."/>
            <person name="Golyshina O.V."/>
            <person name="Manteca A."/>
            <person name="Ramos J.L."/>
            <person name="Gallego J.R."/>
            <person name="Llorente I."/>
            <person name="Martins Dos Santos V.A."/>
            <person name="Jensen O.N."/>
            <person name="Pelaez A.I."/>
            <person name="Sanchez J."/>
            <person name="Ferrer M."/>
        </authorList>
    </citation>
    <scope>NUCLEOTIDE SEQUENCE</scope>
</reference>
<dbReference type="SUPFAM" id="SSF53955">
    <property type="entry name" value="Lysozyme-like"/>
    <property type="match status" value="1"/>
</dbReference>
<proteinExistence type="predicted"/>
<accession>T1D466</accession>
<sequence length="136" mass="14901">MRLSAASILAHCVLAAALHYAMPVHVLWAIRLTEGGTIGMAQRDPNGSYDYGPFQINSIWLPTLRRYGIGRRALADSPCANAFAAAYILRLEWRASGAGGLWQAVARYHSDDPALGTPYVWAVYRTWLRIGGGRGK</sequence>
<organism evidence="1">
    <name type="scientific">mine drainage metagenome</name>
    <dbReference type="NCBI Taxonomy" id="410659"/>
    <lineage>
        <taxon>unclassified sequences</taxon>
        <taxon>metagenomes</taxon>
        <taxon>ecological metagenomes</taxon>
    </lineage>
</organism>
<reference evidence="1" key="1">
    <citation type="submission" date="2013-08" db="EMBL/GenBank/DDBJ databases">
        <authorList>
            <person name="Mendez C."/>
            <person name="Richter M."/>
            <person name="Ferrer M."/>
            <person name="Sanchez J."/>
        </authorList>
    </citation>
    <scope>NUCLEOTIDE SEQUENCE</scope>
</reference>
<gene>
    <name evidence="1" type="ORF">B1B_01771</name>
</gene>
<dbReference type="EMBL" id="AUZY01001088">
    <property type="protein sequence ID" value="EQD76309.1"/>
    <property type="molecule type" value="Genomic_DNA"/>
</dbReference>
<protein>
    <submittedName>
        <fullName evidence="1">Lytic transglycosylase catalytic</fullName>
    </submittedName>
</protein>
<evidence type="ECO:0000313" key="1">
    <source>
        <dbReference type="EMBL" id="EQD76309.1"/>
    </source>
</evidence>
<dbReference type="CDD" id="cd13400">
    <property type="entry name" value="LT_IagB-like"/>
    <property type="match status" value="1"/>
</dbReference>
<dbReference type="AlphaFoldDB" id="T1D466"/>
<comment type="caution">
    <text evidence="1">The sequence shown here is derived from an EMBL/GenBank/DDBJ whole genome shotgun (WGS) entry which is preliminary data.</text>
</comment>
<name>T1D466_9ZZZZ</name>
<dbReference type="InterPro" id="IPR023346">
    <property type="entry name" value="Lysozyme-like_dom_sf"/>
</dbReference>